<feature type="region of interest" description="Disordered" evidence="6">
    <location>
        <begin position="1"/>
        <end position="69"/>
    </location>
</feature>
<keyword evidence="9" id="KW-1185">Reference proteome</keyword>
<dbReference type="SMART" id="SM00184">
    <property type="entry name" value="RING"/>
    <property type="match status" value="1"/>
</dbReference>
<dbReference type="InterPro" id="IPR013083">
    <property type="entry name" value="Znf_RING/FYVE/PHD"/>
</dbReference>
<evidence type="ECO:0000313" key="8">
    <source>
        <dbReference type="EMBL" id="KAJ7623736.1"/>
    </source>
</evidence>
<evidence type="ECO:0000256" key="5">
    <source>
        <dbReference type="SAM" id="Coils"/>
    </source>
</evidence>
<dbReference type="AlphaFoldDB" id="A0AAD7BKJ7"/>
<feature type="domain" description="RING-type" evidence="7">
    <location>
        <begin position="218"/>
        <end position="280"/>
    </location>
</feature>
<dbReference type="Proteomes" id="UP001221142">
    <property type="component" value="Unassembled WGS sequence"/>
</dbReference>
<feature type="region of interest" description="Disordered" evidence="6">
    <location>
        <begin position="308"/>
        <end position="358"/>
    </location>
</feature>
<sequence>MNRPTSARSTKEATSTIPNTRTKVYSERSKSRSPSRSGRTDPFALSLDTAPTIKRKRSATPVRPSTTVDEVDRGHRIKPSVLSQPRVLLAPTGSTSHRPKKEREWPHAQPSYRVSDKGKGREVHRFDAVSPGFAGPAAAAEYERMRKEMETLKKAVHDSKKQLKKQSKTIEELKAQVVSETQARETARAEHEKQLALVSAKSVKNEELIQTIQVSLQCQICIELVSKPYAVVPCGHILCLECLQQWFRSAPSNGSDDESMDPETQEELLLTRDKSCPCCRARVTRRPIPIFLVKSLASALRTAGVVSTPSVAGAEEDDADPWKGLFLPEYSSSASDDEEEYHEYASFSDGELDDPMPLGMSAYQHQLARFYASGSEDSDGEVEAHLVDEDDSSSSAGENSDSDGEHHGDYSYARWEPPTQVAMDLHTSDPQFQALLKMQRRGCTPMLIHLFNMRYTHDEGLVLHVNSLDPHTSEADLEAGRNRLFVGWNLTVPEEEPGEEVGATEKQFVLRQLRDIRAHPERWIVLQRPGYNGRGIMDARRLAPMNEDAEVYDTSDSEAYVF</sequence>
<dbReference type="PROSITE" id="PS50089">
    <property type="entry name" value="ZF_RING_2"/>
    <property type="match status" value="1"/>
</dbReference>
<comment type="caution">
    <text evidence="8">The sequence shown here is derived from an EMBL/GenBank/DDBJ whole genome shotgun (WGS) entry which is preliminary data.</text>
</comment>
<dbReference type="PANTHER" id="PTHR12109">
    <property type="entry name" value="RING FINGER PROTEIN 141-RELATED"/>
    <property type="match status" value="1"/>
</dbReference>
<dbReference type="InterPro" id="IPR047126">
    <property type="entry name" value="RNF141-like"/>
</dbReference>
<feature type="region of interest" description="Disordered" evidence="6">
    <location>
        <begin position="378"/>
        <end position="412"/>
    </location>
</feature>
<dbReference type="InterPro" id="IPR058504">
    <property type="entry name" value="DUF8191"/>
</dbReference>
<dbReference type="InterPro" id="IPR001841">
    <property type="entry name" value="Znf_RING"/>
</dbReference>
<name>A0AAD7BKJ7_9AGAR</name>
<proteinExistence type="predicted"/>
<feature type="coiled-coil region" evidence="5">
    <location>
        <begin position="142"/>
        <end position="190"/>
    </location>
</feature>
<dbReference type="InterPro" id="IPR017907">
    <property type="entry name" value="Znf_RING_CS"/>
</dbReference>
<keyword evidence="1" id="KW-0479">Metal-binding</keyword>
<evidence type="ECO:0000256" key="4">
    <source>
        <dbReference type="PROSITE-ProRule" id="PRU00175"/>
    </source>
</evidence>
<dbReference type="PROSITE" id="PS00518">
    <property type="entry name" value="ZF_RING_1"/>
    <property type="match status" value="1"/>
</dbReference>
<accession>A0AAD7BKJ7</accession>
<dbReference type="InterPro" id="IPR027370">
    <property type="entry name" value="Znf-RING_euk"/>
</dbReference>
<keyword evidence="5" id="KW-0175">Coiled coil</keyword>
<evidence type="ECO:0000256" key="1">
    <source>
        <dbReference type="ARBA" id="ARBA00022723"/>
    </source>
</evidence>
<keyword evidence="3" id="KW-0862">Zinc</keyword>
<feature type="region of interest" description="Disordered" evidence="6">
    <location>
        <begin position="90"/>
        <end position="119"/>
    </location>
</feature>
<reference evidence="8" key="1">
    <citation type="submission" date="2023-03" db="EMBL/GenBank/DDBJ databases">
        <title>Massive genome expansion in bonnet fungi (Mycena s.s.) driven by repeated elements and novel gene families across ecological guilds.</title>
        <authorList>
            <consortium name="Lawrence Berkeley National Laboratory"/>
            <person name="Harder C.B."/>
            <person name="Miyauchi S."/>
            <person name="Viragh M."/>
            <person name="Kuo A."/>
            <person name="Thoen E."/>
            <person name="Andreopoulos B."/>
            <person name="Lu D."/>
            <person name="Skrede I."/>
            <person name="Drula E."/>
            <person name="Henrissat B."/>
            <person name="Morin E."/>
            <person name="Kohler A."/>
            <person name="Barry K."/>
            <person name="LaButti K."/>
            <person name="Morin E."/>
            <person name="Salamov A."/>
            <person name="Lipzen A."/>
            <person name="Mereny Z."/>
            <person name="Hegedus B."/>
            <person name="Baldrian P."/>
            <person name="Stursova M."/>
            <person name="Weitz H."/>
            <person name="Taylor A."/>
            <person name="Grigoriev I.V."/>
            <person name="Nagy L.G."/>
            <person name="Martin F."/>
            <person name="Kauserud H."/>
        </authorList>
    </citation>
    <scope>NUCLEOTIDE SEQUENCE</scope>
    <source>
        <strain evidence="8">9284</strain>
    </source>
</reference>
<dbReference type="GO" id="GO:0008270">
    <property type="term" value="F:zinc ion binding"/>
    <property type="evidence" value="ECO:0007669"/>
    <property type="project" value="UniProtKB-KW"/>
</dbReference>
<evidence type="ECO:0000256" key="6">
    <source>
        <dbReference type="SAM" id="MobiDB-lite"/>
    </source>
</evidence>
<dbReference type="Gene3D" id="3.30.40.10">
    <property type="entry name" value="Zinc/RING finger domain, C3HC4 (zinc finger)"/>
    <property type="match status" value="1"/>
</dbReference>
<gene>
    <name evidence="8" type="ORF">FB45DRAFT_752056</name>
</gene>
<feature type="compositionally biased region" description="Polar residues" evidence="6">
    <location>
        <begin position="1"/>
        <end position="23"/>
    </location>
</feature>
<dbReference type="Pfam" id="PF26609">
    <property type="entry name" value="DUF8191"/>
    <property type="match status" value="1"/>
</dbReference>
<dbReference type="Pfam" id="PF13445">
    <property type="entry name" value="zf-RING_UBOX"/>
    <property type="match status" value="1"/>
</dbReference>
<evidence type="ECO:0000313" key="9">
    <source>
        <dbReference type="Proteomes" id="UP001221142"/>
    </source>
</evidence>
<protein>
    <recommendedName>
        <fullName evidence="7">RING-type domain-containing protein</fullName>
    </recommendedName>
</protein>
<evidence type="ECO:0000256" key="2">
    <source>
        <dbReference type="ARBA" id="ARBA00022771"/>
    </source>
</evidence>
<keyword evidence="2 4" id="KW-0863">Zinc-finger</keyword>
<dbReference type="EMBL" id="JARKIF010000014">
    <property type="protein sequence ID" value="KAJ7623736.1"/>
    <property type="molecule type" value="Genomic_DNA"/>
</dbReference>
<organism evidence="8 9">
    <name type="scientific">Roridomyces roridus</name>
    <dbReference type="NCBI Taxonomy" id="1738132"/>
    <lineage>
        <taxon>Eukaryota</taxon>
        <taxon>Fungi</taxon>
        <taxon>Dikarya</taxon>
        <taxon>Basidiomycota</taxon>
        <taxon>Agaricomycotina</taxon>
        <taxon>Agaricomycetes</taxon>
        <taxon>Agaricomycetidae</taxon>
        <taxon>Agaricales</taxon>
        <taxon>Marasmiineae</taxon>
        <taxon>Mycenaceae</taxon>
        <taxon>Roridomyces</taxon>
    </lineage>
</organism>
<evidence type="ECO:0000256" key="3">
    <source>
        <dbReference type="ARBA" id="ARBA00022833"/>
    </source>
</evidence>
<dbReference type="SUPFAM" id="SSF57850">
    <property type="entry name" value="RING/U-box"/>
    <property type="match status" value="1"/>
</dbReference>
<evidence type="ECO:0000259" key="7">
    <source>
        <dbReference type="PROSITE" id="PS50089"/>
    </source>
</evidence>